<dbReference type="Proteomes" id="UP001596447">
    <property type="component" value="Unassembled WGS sequence"/>
</dbReference>
<dbReference type="Pfam" id="PF01614">
    <property type="entry name" value="IclR_C"/>
    <property type="match status" value="1"/>
</dbReference>
<evidence type="ECO:0000256" key="3">
    <source>
        <dbReference type="ARBA" id="ARBA00023163"/>
    </source>
</evidence>
<protein>
    <submittedName>
        <fullName evidence="7">IclR family transcriptional regulator</fullName>
    </submittedName>
</protein>
<dbReference type="SMART" id="SM00346">
    <property type="entry name" value="HTH_ICLR"/>
    <property type="match status" value="1"/>
</dbReference>
<evidence type="ECO:0000259" key="5">
    <source>
        <dbReference type="PROSITE" id="PS51077"/>
    </source>
</evidence>
<dbReference type="InterPro" id="IPR050707">
    <property type="entry name" value="HTH_MetabolicPath_Reg"/>
</dbReference>
<dbReference type="InterPro" id="IPR036390">
    <property type="entry name" value="WH_DNA-bd_sf"/>
</dbReference>
<dbReference type="GO" id="GO:0006355">
    <property type="term" value="P:regulation of DNA-templated transcription"/>
    <property type="evidence" value="ECO:0007669"/>
    <property type="project" value="UniProtKB-ARBA"/>
</dbReference>
<dbReference type="InterPro" id="IPR005471">
    <property type="entry name" value="Tscrpt_reg_IclR_N"/>
</dbReference>
<organism evidence="7 8">
    <name type="scientific">Halospeciosus flavus</name>
    <dbReference type="NCBI Taxonomy" id="3032283"/>
    <lineage>
        <taxon>Archaea</taxon>
        <taxon>Methanobacteriati</taxon>
        <taxon>Methanobacteriota</taxon>
        <taxon>Stenosarchaea group</taxon>
        <taxon>Halobacteria</taxon>
        <taxon>Halobacteriales</taxon>
        <taxon>Halobacteriaceae</taxon>
        <taxon>Halospeciosus</taxon>
    </lineage>
</organism>
<keyword evidence="3" id="KW-0804">Transcription</keyword>
<dbReference type="SUPFAM" id="SSF46785">
    <property type="entry name" value="Winged helix' DNA-binding domain"/>
    <property type="match status" value="1"/>
</dbReference>
<dbReference type="PANTHER" id="PTHR30136">
    <property type="entry name" value="HELIX-TURN-HELIX TRANSCRIPTIONAL REGULATOR, ICLR FAMILY"/>
    <property type="match status" value="1"/>
</dbReference>
<keyword evidence="2" id="KW-0238">DNA-binding</keyword>
<comment type="caution">
    <text evidence="7">The sequence shown here is derived from an EMBL/GenBank/DDBJ whole genome shotgun (WGS) entry which is preliminary data.</text>
</comment>
<feature type="domain" description="IclR-ED" evidence="6">
    <location>
        <begin position="88"/>
        <end position="273"/>
    </location>
</feature>
<accession>A0ABD5Z0I9</accession>
<dbReference type="PROSITE" id="PS51077">
    <property type="entry name" value="HTH_ICLR"/>
    <property type="match status" value="1"/>
</dbReference>
<evidence type="ECO:0000256" key="1">
    <source>
        <dbReference type="ARBA" id="ARBA00023015"/>
    </source>
</evidence>
<evidence type="ECO:0000313" key="8">
    <source>
        <dbReference type="Proteomes" id="UP001596447"/>
    </source>
</evidence>
<dbReference type="PANTHER" id="PTHR30136:SF35">
    <property type="entry name" value="HTH-TYPE TRANSCRIPTIONAL REGULATOR RV1719"/>
    <property type="match status" value="1"/>
</dbReference>
<dbReference type="Gene3D" id="1.10.10.10">
    <property type="entry name" value="Winged helix-like DNA-binding domain superfamily/Winged helix DNA-binding domain"/>
    <property type="match status" value="1"/>
</dbReference>
<dbReference type="Gene3D" id="3.30.450.40">
    <property type="match status" value="1"/>
</dbReference>
<name>A0ABD5Z0I9_9EURY</name>
<keyword evidence="8" id="KW-1185">Reference proteome</keyword>
<dbReference type="InterPro" id="IPR011991">
    <property type="entry name" value="ArsR-like_HTH"/>
</dbReference>
<feature type="compositionally biased region" description="Polar residues" evidence="4">
    <location>
        <begin position="9"/>
        <end position="26"/>
    </location>
</feature>
<dbReference type="AlphaFoldDB" id="A0ABD5Z0I9"/>
<sequence length="273" mass="29576">MVDAAVGSCTVTTGSDPEDGGSSSQSRIKSLDTTFTIVESLTDLDGARVTELADRTGLSKSTVHKHLATLVAHGYVVKEGEEYRLGFRFLDLGGYVRAQFTGADIIKSKIQELAEKTGEVAQYMTEENGEAVVLYREDGHHGVPSRTRTGKRMYLHQVASGKAILAQLPEERVDEILERHGLPRATDTTITDPDELKAELEEIRENGVAYSYGESTKGLYAVAAPMMAPDETVLGACVVSGPSHRMAGEPMDEEIPEILLSIVNEVELNIAHS</sequence>
<dbReference type="EMBL" id="JBHTAR010000011">
    <property type="protein sequence ID" value="MFC7198670.1"/>
    <property type="molecule type" value="Genomic_DNA"/>
</dbReference>
<dbReference type="InterPro" id="IPR014757">
    <property type="entry name" value="Tscrpt_reg_IclR_C"/>
</dbReference>
<reference evidence="7 8" key="1">
    <citation type="journal article" date="2019" name="Int. J. Syst. Evol. Microbiol.">
        <title>The Global Catalogue of Microorganisms (GCM) 10K type strain sequencing project: providing services to taxonomists for standard genome sequencing and annotation.</title>
        <authorList>
            <consortium name="The Broad Institute Genomics Platform"/>
            <consortium name="The Broad Institute Genome Sequencing Center for Infectious Disease"/>
            <person name="Wu L."/>
            <person name="Ma J."/>
        </authorList>
    </citation>
    <scope>NUCLEOTIDE SEQUENCE [LARGE SCALE GENOMIC DNA]</scope>
    <source>
        <strain evidence="7 8">XZGYJ-43</strain>
    </source>
</reference>
<proteinExistence type="predicted"/>
<dbReference type="InterPro" id="IPR036388">
    <property type="entry name" value="WH-like_DNA-bd_sf"/>
</dbReference>
<gene>
    <name evidence="7" type="ORF">ACFQJ9_04410</name>
</gene>
<evidence type="ECO:0000259" key="6">
    <source>
        <dbReference type="PROSITE" id="PS51078"/>
    </source>
</evidence>
<dbReference type="PROSITE" id="PS51078">
    <property type="entry name" value="ICLR_ED"/>
    <property type="match status" value="1"/>
</dbReference>
<feature type="domain" description="HTH iclR-type" evidence="5">
    <location>
        <begin position="28"/>
        <end position="87"/>
    </location>
</feature>
<evidence type="ECO:0000256" key="4">
    <source>
        <dbReference type="SAM" id="MobiDB-lite"/>
    </source>
</evidence>
<keyword evidence="1" id="KW-0805">Transcription regulation</keyword>
<evidence type="ECO:0000256" key="2">
    <source>
        <dbReference type="ARBA" id="ARBA00023125"/>
    </source>
</evidence>
<dbReference type="SUPFAM" id="SSF55781">
    <property type="entry name" value="GAF domain-like"/>
    <property type="match status" value="1"/>
</dbReference>
<dbReference type="CDD" id="cd00090">
    <property type="entry name" value="HTH_ARSR"/>
    <property type="match status" value="1"/>
</dbReference>
<dbReference type="RefSeq" id="WP_382268036.1">
    <property type="nucleotide sequence ID" value="NZ_JBHTAR010000011.1"/>
</dbReference>
<evidence type="ECO:0000313" key="7">
    <source>
        <dbReference type="EMBL" id="MFC7198670.1"/>
    </source>
</evidence>
<feature type="region of interest" description="Disordered" evidence="4">
    <location>
        <begin position="1"/>
        <end position="26"/>
    </location>
</feature>
<dbReference type="GO" id="GO:0003677">
    <property type="term" value="F:DNA binding"/>
    <property type="evidence" value="ECO:0007669"/>
    <property type="project" value="UniProtKB-KW"/>
</dbReference>
<dbReference type="InterPro" id="IPR029016">
    <property type="entry name" value="GAF-like_dom_sf"/>
</dbReference>
<dbReference type="Pfam" id="PF09339">
    <property type="entry name" value="HTH_IclR"/>
    <property type="match status" value="1"/>
</dbReference>